<evidence type="ECO:0000256" key="2">
    <source>
        <dbReference type="SAM" id="Phobius"/>
    </source>
</evidence>
<comment type="caution">
    <text evidence="3">The sequence shown here is derived from an EMBL/GenBank/DDBJ whole genome shotgun (WGS) entry which is preliminary data.</text>
</comment>
<dbReference type="AlphaFoldDB" id="A0A8T3VDL2"/>
<evidence type="ECO:0000313" key="3">
    <source>
        <dbReference type="EMBL" id="MBE6501425.1"/>
    </source>
</evidence>
<feature type="region of interest" description="Disordered" evidence="1">
    <location>
        <begin position="164"/>
        <end position="187"/>
    </location>
</feature>
<keyword evidence="2" id="KW-0472">Membrane</keyword>
<name>A0A8T3VDL2_9EURY</name>
<feature type="region of interest" description="Disordered" evidence="1">
    <location>
        <begin position="54"/>
        <end position="85"/>
    </location>
</feature>
<dbReference type="RefSeq" id="WP_303738540.1">
    <property type="nucleotide sequence ID" value="NZ_SUTK01000009.1"/>
</dbReference>
<feature type="compositionally biased region" description="Acidic residues" evidence="1">
    <location>
        <begin position="249"/>
        <end position="263"/>
    </location>
</feature>
<organism evidence="3 4">
    <name type="scientific">Methanobrevibacter thaueri</name>
    <dbReference type="NCBI Taxonomy" id="190975"/>
    <lineage>
        <taxon>Archaea</taxon>
        <taxon>Methanobacteriati</taxon>
        <taxon>Methanobacteriota</taxon>
        <taxon>Methanomada group</taxon>
        <taxon>Methanobacteria</taxon>
        <taxon>Methanobacteriales</taxon>
        <taxon>Methanobacteriaceae</taxon>
        <taxon>Methanobrevibacter</taxon>
    </lineage>
</organism>
<feature type="transmembrane region" description="Helical" evidence="2">
    <location>
        <begin position="6"/>
        <end position="27"/>
    </location>
</feature>
<accession>A0A8T3VDL2</accession>
<protein>
    <submittedName>
        <fullName evidence="3">Uncharacterized protein</fullName>
    </submittedName>
</protein>
<dbReference type="EMBL" id="SUTK01000009">
    <property type="protein sequence ID" value="MBE6501425.1"/>
    <property type="molecule type" value="Genomic_DNA"/>
</dbReference>
<gene>
    <name evidence="3" type="ORF">E7Z79_03180</name>
</gene>
<evidence type="ECO:0000256" key="1">
    <source>
        <dbReference type="SAM" id="MobiDB-lite"/>
    </source>
</evidence>
<evidence type="ECO:0000313" key="4">
    <source>
        <dbReference type="Proteomes" id="UP000783037"/>
    </source>
</evidence>
<feature type="region of interest" description="Disordered" evidence="1">
    <location>
        <begin position="207"/>
        <end position="296"/>
    </location>
</feature>
<feature type="compositionally biased region" description="Basic and acidic residues" evidence="1">
    <location>
        <begin position="207"/>
        <end position="217"/>
    </location>
</feature>
<feature type="compositionally biased region" description="Acidic residues" evidence="1">
    <location>
        <begin position="218"/>
        <end position="231"/>
    </location>
</feature>
<feature type="compositionally biased region" description="Low complexity" evidence="1">
    <location>
        <begin position="54"/>
        <end position="67"/>
    </location>
</feature>
<sequence>MNIITILIWITIAIIAAIAIIVVKLHYRGDELEHDEGSILPKGINLNEALNIGRNKNNARKSNSSKNTPRSLSPNIPKKSRNLFSGITEPKVNDEAYIVPEVETDNVKTYEYESQNQVLINYNDNVEKFQEPIKQSQMDIMTQNNKETSELKDLFTIDELIKESKRKDSEREKESQTIRNDEEDEELKEIKESIKNRTKEPLIEEIIAEDKEEKISDIIEDSDDAPEEEPASVESQKDIDEAITTAAQESEEEIESISEDDNITDTLLKQEEISEPALKTPNKVGETSFESAAEEDTMDLDYRKDLDKVKNKITSSKLFQEVKDKLNSEPEEIPIPKDESLQNEFIRNVNEYDEYEPIINETYMDIDDGTYEDYHDQKLRQENTKRVFKMAQNSPEPVQPKVGEIKSKPARDNVKITINNNEVVLKKGDEIIYNHDGETYSSQVYAINGDDISVRYRGKNIKIKTSEVKKIY</sequence>
<reference evidence="3" key="1">
    <citation type="submission" date="2019-04" db="EMBL/GenBank/DDBJ databases">
        <title>Evolution of Biomass-Degrading Anaerobic Consortia Revealed by Metagenomics.</title>
        <authorList>
            <person name="Peng X."/>
        </authorList>
    </citation>
    <scope>NUCLEOTIDE SEQUENCE</scope>
    <source>
        <strain evidence="3">SIG18</strain>
    </source>
</reference>
<keyword evidence="2" id="KW-0812">Transmembrane</keyword>
<feature type="compositionally biased region" description="Basic and acidic residues" evidence="1">
    <location>
        <begin position="164"/>
        <end position="180"/>
    </location>
</feature>
<dbReference type="Proteomes" id="UP000783037">
    <property type="component" value="Unassembled WGS sequence"/>
</dbReference>
<keyword evidence="2" id="KW-1133">Transmembrane helix</keyword>
<proteinExistence type="predicted"/>